<dbReference type="Proteomes" id="UP000017559">
    <property type="component" value="Unassembled WGS sequence"/>
</dbReference>
<keyword evidence="2" id="KW-1185">Reference proteome</keyword>
<sequence>MVVKERCREFVGRFTIPKYAGHRFKKYSSEHWSNDWSTCPYLFLLYSRSPYYLRLSLTNMIWRLKYGTPGKTIGPCFKKPDHFVRLHPSSTSEDAEIRGHWTPGDHNEAFIFWVKDGMENPNVYLCDIGTLTVYRLHNSYEDTLALTKRIVFSNLGMRLLVFRPLAMSPEGLELVERILRRDGSVREALEHRKWLGDVSKETGMSAEKEMTRFGQQVSAGRRGCYCIGVVSLKDGRAGTAGEEFTYLEAVIRRAGEWLVSLPFLL</sequence>
<organism evidence="1 2">
    <name type="scientific">Moniliophthora roreri (strain MCA 2997)</name>
    <name type="common">Cocoa frosty pod rot fungus</name>
    <name type="synonym">Crinipellis roreri</name>
    <dbReference type="NCBI Taxonomy" id="1381753"/>
    <lineage>
        <taxon>Eukaryota</taxon>
        <taxon>Fungi</taxon>
        <taxon>Dikarya</taxon>
        <taxon>Basidiomycota</taxon>
        <taxon>Agaricomycotina</taxon>
        <taxon>Agaricomycetes</taxon>
        <taxon>Agaricomycetidae</taxon>
        <taxon>Agaricales</taxon>
        <taxon>Marasmiineae</taxon>
        <taxon>Marasmiaceae</taxon>
        <taxon>Moniliophthora</taxon>
    </lineage>
</organism>
<dbReference type="AlphaFoldDB" id="V2WHC6"/>
<name>V2WHC6_MONRO</name>
<accession>V2WHC6</accession>
<comment type="caution">
    <text evidence="1">The sequence shown here is derived from an EMBL/GenBank/DDBJ whole genome shotgun (WGS) entry which is preliminary data.</text>
</comment>
<dbReference type="KEGG" id="mrr:Moror_7619"/>
<dbReference type="HOGENOM" id="CLU_1050050_0_0_1"/>
<dbReference type="EMBL" id="AWSO01002781">
    <property type="protein sequence ID" value="ESK80992.1"/>
    <property type="molecule type" value="Genomic_DNA"/>
</dbReference>
<evidence type="ECO:0000313" key="2">
    <source>
        <dbReference type="Proteomes" id="UP000017559"/>
    </source>
</evidence>
<gene>
    <name evidence="1" type="ORF">Moror_7619</name>
</gene>
<proteinExistence type="predicted"/>
<evidence type="ECO:0000313" key="1">
    <source>
        <dbReference type="EMBL" id="ESK80992.1"/>
    </source>
</evidence>
<reference evidence="1 2" key="1">
    <citation type="journal article" date="2014" name="BMC Genomics">
        <title>Genome and secretome analysis of the hemibiotrophic fungal pathogen, Moniliophthora roreri, which causes frosty pod rot disease of cacao: mechanisms of the biotrophic and necrotrophic phases.</title>
        <authorList>
            <person name="Meinhardt L.W."/>
            <person name="Costa G.G.L."/>
            <person name="Thomazella D.P.T."/>
            <person name="Teixeira P.J.P.L."/>
            <person name="Carazzolle M.F."/>
            <person name="Schuster S.C."/>
            <person name="Carlson J.E."/>
            <person name="Guiltinan M.J."/>
            <person name="Mieczkowski P."/>
            <person name="Farmer A."/>
            <person name="Ramaraj T."/>
            <person name="Crozier J."/>
            <person name="Davis R.E."/>
            <person name="Shao J."/>
            <person name="Melnick R.L."/>
            <person name="Pereira G.A.G."/>
            <person name="Bailey B.A."/>
        </authorList>
    </citation>
    <scope>NUCLEOTIDE SEQUENCE [LARGE SCALE GENOMIC DNA]</scope>
    <source>
        <strain evidence="1 2">MCA 2997</strain>
    </source>
</reference>
<protein>
    <submittedName>
        <fullName evidence="1">Uncharacterized protein</fullName>
    </submittedName>
</protein>